<organism evidence="6 7">
    <name type="scientific">Intestinimonas butyriciproducens</name>
    <dbReference type="NCBI Taxonomy" id="1297617"/>
    <lineage>
        <taxon>Bacteria</taxon>
        <taxon>Bacillati</taxon>
        <taxon>Bacillota</taxon>
        <taxon>Clostridia</taxon>
        <taxon>Eubacteriales</taxon>
        <taxon>Intestinimonas</taxon>
    </lineage>
</organism>
<dbReference type="InterPro" id="IPR013325">
    <property type="entry name" value="RNA_pol_sigma_r2"/>
</dbReference>
<dbReference type="GO" id="GO:0006352">
    <property type="term" value="P:DNA-templated transcription initiation"/>
    <property type="evidence" value="ECO:0007669"/>
    <property type="project" value="InterPro"/>
</dbReference>
<evidence type="ECO:0000256" key="1">
    <source>
        <dbReference type="ARBA" id="ARBA00023015"/>
    </source>
</evidence>
<feature type="domain" description="RNA polymerase sigma-70 region 2" evidence="5">
    <location>
        <begin position="33"/>
        <end position="83"/>
    </location>
</feature>
<evidence type="ECO:0000256" key="4">
    <source>
        <dbReference type="ARBA" id="ARBA00023163"/>
    </source>
</evidence>
<dbReference type="RefSeq" id="WP_116721997.1">
    <property type="nucleotide sequence ID" value="NZ_CP011524.1"/>
</dbReference>
<dbReference type="GO" id="GO:0003677">
    <property type="term" value="F:DNA binding"/>
    <property type="evidence" value="ECO:0007669"/>
    <property type="project" value="UniProtKB-KW"/>
</dbReference>
<comment type="caution">
    <text evidence="6">The sequence shown here is derived from an EMBL/GenBank/DDBJ whole genome shotgun (WGS) entry which is preliminary data.</text>
</comment>
<evidence type="ECO:0000259" key="5">
    <source>
        <dbReference type="Pfam" id="PF04542"/>
    </source>
</evidence>
<dbReference type="Pfam" id="PF04542">
    <property type="entry name" value="Sigma70_r2"/>
    <property type="match status" value="1"/>
</dbReference>
<name>A0A2U1CCI0_9FIRM</name>
<dbReference type="GO" id="GO:0016987">
    <property type="term" value="F:sigma factor activity"/>
    <property type="evidence" value="ECO:0007669"/>
    <property type="project" value="UniProtKB-KW"/>
</dbReference>
<dbReference type="InterPro" id="IPR014284">
    <property type="entry name" value="RNA_pol_sigma-70_dom"/>
</dbReference>
<evidence type="ECO:0000313" key="6">
    <source>
        <dbReference type="EMBL" id="PVY58580.1"/>
    </source>
</evidence>
<evidence type="ECO:0000256" key="2">
    <source>
        <dbReference type="ARBA" id="ARBA00023082"/>
    </source>
</evidence>
<dbReference type="InterPro" id="IPR013324">
    <property type="entry name" value="RNA_pol_sigma_r3/r4-like"/>
</dbReference>
<evidence type="ECO:0000313" key="7">
    <source>
        <dbReference type="Proteomes" id="UP000245778"/>
    </source>
</evidence>
<reference evidence="6 7" key="1">
    <citation type="submission" date="2018-04" db="EMBL/GenBank/DDBJ databases">
        <title>Genomic Encyclopedia of Type Strains, Phase IV (KMG-IV): sequencing the most valuable type-strain genomes for metagenomic binning, comparative biology and taxonomic classification.</title>
        <authorList>
            <person name="Goeker M."/>
        </authorList>
    </citation>
    <scope>NUCLEOTIDE SEQUENCE [LARGE SCALE GENOMIC DNA]</scope>
    <source>
        <strain evidence="6 7">DSM 26588</strain>
    </source>
</reference>
<accession>A0A2U1CCI0</accession>
<dbReference type="GeneID" id="93228922"/>
<gene>
    <name evidence="6" type="ORF">C7373_104176</name>
</gene>
<dbReference type="NCBIfam" id="TIGR02937">
    <property type="entry name" value="sigma70-ECF"/>
    <property type="match status" value="1"/>
</dbReference>
<dbReference type="Gene3D" id="1.10.1740.10">
    <property type="match status" value="1"/>
</dbReference>
<dbReference type="AlphaFoldDB" id="A0A2U1CCI0"/>
<keyword evidence="3" id="KW-0238">DNA-binding</keyword>
<sequence length="250" mass="28392">MISNEELALRIKNGEAEYIPELWEQVRRYVEMRAKRYARNMENHCADVDDLIQAGYFAMLAAVQDYEPERGAKFLTCLIWAIQKEFAAVAGVRSTRRDATVYADSLDAPLTDDPEVGTLHDLLADSRAQEPFLAVEEESYIHAAHDALEAALNGLCDARKKRLISEMYFEGRSMTEAAELAGYTSKQGAERDHKWVLRRLRHCSQTRALRELLHGYDDVDIPSEAIKGVSVRRWKETGESATERVALKLT</sequence>
<protein>
    <submittedName>
        <fullName evidence="6">RNA polymerase sigma factor (Sigma-70 family)</fullName>
    </submittedName>
</protein>
<dbReference type="Proteomes" id="UP000245778">
    <property type="component" value="Unassembled WGS sequence"/>
</dbReference>
<proteinExistence type="predicted"/>
<evidence type="ECO:0000256" key="3">
    <source>
        <dbReference type="ARBA" id="ARBA00023125"/>
    </source>
</evidence>
<keyword evidence="1" id="KW-0805">Transcription regulation</keyword>
<dbReference type="InterPro" id="IPR007627">
    <property type="entry name" value="RNA_pol_sigma70_r2"/>
</dbReference>
<keyword evidence="2" id="KW-0731">Sigma factor</keyword>
<dbReference type="PANTHER" id="PTHR30385">
    <property type="entry name" value="SIGMA FACTOR F FLAGELLAR"/>
    <property type="match status" value="1"/>
</dbReference>
<dbReference type="SUPFAM" id="SSF88946">
    <property type="entry name" value="Sigma2 domain of RNA polymerase sigma factors"/>
    <property type="match status" value="1"/>
</dbReference>
<dbReference type="EMBL" id="QEKK01000004">
    <property type="protein sequence ID" value="PVY58580.1"/>
    <property type="molecule type" value="Genomic_DNA"/>
</dbReference>
<dbReference type="OrthoDB" id="2005430at2"/>
<dbReference type="SUPFAM" id="SSF88659">
    <property type="entry name" value="Sigma3 and sigma4 domains of RNA polymerase sigma factors"/>
    <property type="match status" value="1"/>
</dbReference>
<keyword evidence="4" id="KW-0804">Transcription</keyword>